<keyword evidence="3" id="KW-0813">Transport</keyword>
<dbReference type="InterPro" id="IPR011701">
    <property type="entry name" value="MFS"/>
</dbReference>
<dbReference type="PROSITE" id="PS00216">
    <property type="entry name" value="SUGAR_TRANSPORT_1"/>
    <property type="match status" value="1"/>
</dbReference>
<evidence type="ECO:0000256" key="3">
    <source>
        <dbReference type="ARBA" id="ARBA00022448"/>
    </source>
</evidence>
<organism evidence="10 11">
    <name type="scientific">Geodermatophilus ruber</name>
    <dbReference type="NCBI Taxonomy" id="504800"/>
    <lineage>
        <taxon>Bacteria</taxon>
        <taxon>Bacillati</taxon>
        <taxon>Actinomycetota</taxon>
        <taxon>Actinomycetes</taxon>
        <taxon>Geodermatophilales</taxon>
        <taxon>Geodermatophilaceae</taxon>
        <taxon>Geodermatophilus</taxon>
    </lineage>
</organism>
<feature type="transmembrane region" description="Helical" evidence="8">
    <location>
        <begin position="322"/>
        <end position="341"/>
    </location>
</feature>
<keyword evidence="7 8" id="KW-0472">Membrane</keyword>
<dbReference type="GO" id="GO:0005886">
    <property type="term" value="C:plasma membrane"/>
    <property type="evidence" value="ECO:0007669"/>
    <property type="project" value="UniProtKB-SubCell"/>
</dbReference>
<dbReference type="Gene3D" id="1.20.1720.10">
    <property type="entry name" value="Multidrug resistance protein D"/>
    <property type="match status" value="1"/>
</dbReference>
<dbReference type="RefSeq" id="WP_091328042.1">
    <property type="nucleotide sequence ID" value="NZ_FOSW01000013.1"/>
</dbReference>
<dbReference type="STRING" id="504800.SAMN04488085_113126"/>
<proteinExistence type="inferred from homology"/>
<name>A0A1I4IV28_9ACTN</name>
<evidence type="ECO:0000256" key="4">
    <source>
        <dbReference type="ARBA" id="ARBA00022475"/>
    </source>
</evidence>
<dbReference type="GO" id="GO:0042910">
    <property type="term" value="F:xenobiotic transmembrane transporter activity"/>
    <property type="evidence" value="ECO:0007669"/>
    <property type="project" value="InterPro"/>
</dbReference>
<dbReference type="SUPFAM" id="SSF103473">
    <property type="entry name" value="MFS general substrate transporter"/>
    <property type="match status" value="1"/>
</dbReference>
<dbReference type="Proteomes" id="UP000199152">
    <property type="component" value="Unassembled WGS sequence"/>
</dbReference>
<gene>
    <name evidence="10" type="ORF">SAMN04488085_113126</name>
</gene>
<protein>
    <submittedName>
        <fullName evidence="10">MFS transporter, DHA1 family, bicyclomycin/chloramphenicol resistance protein</fullName>
    </submittedName>
</protein>
<feature type="transmembrane region" description="Helical" evidence="8">
    <location>
        <begin position="221"/>
        <end position="241"/>
    </location>
</feature>
<evidence type="ECO:0000313" key="10">
    <source>
        <dbReference type="EMBL" id="SFL57711.1"/>
    </source>
</evidence>
<evidence type="ECO:0000313" key="11">
    <source>
        <dbReference type="Proteomes" id="UP000199152"/>
    </source>
</evidence>
<dbReference type="AlphaFoldDB" id="A0A1I4IV28"/>
<dbReference type="Pfam" id="PF07690">
    <property type="entry name" value="MFS_1"/>
    <property type="match status" value="1"/>
</dbReference>
<evidence type="ECO:0000256" key="7">
    <source>
        <dbReference type="ARBA" id="ARBA00023136"/>
    </source>
</evidence>
<comment type="subcellular location">
    <subcellularLocation>
        <location evidence="1">Cell membrane</location>
        <topology evidence="1">Multi-pass membrane protein</topology>
    </subcellularLocation>
</comment>
<dbReference type="CDD" id="cd17320">
    <property type="entry name" value="MFS_MdfA_MDR_like"/>
    <property type="match status" value="1"/>
</dbReference>
<dbReference type="InterPro" id="IPR004812">
    <property type="entry name" value="Efflux_drug-R_Bcr/CmlA"/>
</dbReference>
<dbReference type="InterPro" id="IPR005829">
    <property type="entry name" value="Sugar_transporter_CS"/>
</dbReference>
<evidence type="ECO:0000256" key="2">
    <source>
        <dbReference type="ARBA" id="ARBA00006236"/>
    </source>
</evidence>
<keyword evidence="5 8" id="KW-0812">Transmembrane</keyword>
<feature type="transmembrane region" description="Helical" evidence="8">
    <location>
        <begin position="379"/>
        <end position="399"/>
    </location>
</feature>
<evidence type="ECO:0000256" key="6">
    <source>
        <dbReference type="ARBA" id="ARBA00022989"/>
    </source>
</evidence>
<dbReference type="InterPro" id="IPR020846">
    <property type="entry name" value="MFS_dom"/>
</dbReference>
<evidence type="ECO:0000256" key="8">
    <source>
        <dbReference type="SAM" id="Phobius"/>
    </source>
</evidence>
<dbReference type="OrthoDB" id="9814303at2"/>
<dbReference type="InterPro" id="IPR036259">
    <property type="entry name" value="MFS_trans_sf"/>
</dbReference>
<sequence length="411" mass="41352">MTTSAPGTVAGRRLAVLTVLLGGLTAFGPLSMDLYLPAFPRLAADLGATQAQVQLTLTADVLGLVAGQLVLGPLSDAWGRRRLLLGSTALCALASLLCALAPTVGALTVWRFVQGFAGGGGIVLARAVAADLTTGVAAARLFSLFMTLSSGAPIIAPVIGGALLAWTGDWRVVFHLLAVLNAVLAVAVWRAIPETLPEERRHRGGLRQTGRAFAALVRDRAFLGYALTVALAYAALFGYISGSSFALQQHYGLSASAFSAVFALNAAGMVLLGLANARLVARFAVRRLLVLGLSVSAVAAVVLVLGVTAGAGLGLLAVLPPLFVVITTRGLVASNATVLGVQRGASAAGSASAVLGACMFGGGILVTPLVGLGPEGSPVPMALVVAGGALAALLATVVLTRSTTEPVAAIR</sequence>
<evidence type="ECO:0000259" key="9">
    <source>
        <dbReference type="PROSITE" id="PS50850"/>
    </source>
</evidence>
<accession>A0A1I4IV28</accession>
<feature type="transmembrane region" description="Helical" evidence="8">
    <location>
        <begin position="288"/>
        <end position="316"/>
    </location>
</feature>
<dbReference type="InParanoid" id="A0A1I4IV28"/>
<dbReference type="PROSITE" id="PS50850">
    <property type="entry name" value="MFS"/>
    <property type="match status" value="1"/>
</dbReference>
<feature type="transmembrane region" description="Helical" evidence="8">
    <location>
        <begin position="172"/>
        <end position="192"/>
    </location>
</feature>
<reference evidence="10 11" key="1">
    <citation type="submission" date="2016-10" db="EMBL/GenBank/DDBJ databases">
        <authorList>
            <person name="de Groot N.N."/>
        </authorList>
    </citation>
    <scope>NUCLEOTIDE SEQUENCE [LARGE SCALE GENOMIC DNA]</scope>
    <source>
        <strain evidence="10 11">DSM 45317</strain>
    </source>
</reference>
<feature type="transmembrane region" description="Helical" evidence="8">
    <location>
        <begin position="53"/>
        <end position="71"/>
    </location>
</feature>
<feature type="transmembrane region" description="Helical" evidence="8">
    <location>
        <begin position="83"/>
        <end position="103"/>
    </location>
</feature>
<keyword evidence="11" id="KW-1185">Reference proteome</keyword>
<dbReference type="GO" id="GO:1990961">
    <property type="term" value="P:xenobiotic detoxification by transmembrane export across the plasma membrane"/>
    <property type="evidence" value="ECO:0007669"/>
    <property type="project" value="InterPro"/>
</dbReference>
<evidence type="ECO:0000256" key="1">
    <source>
        <dbReference type="ARBA" id="ARBA00004651"/>
    </source>
</evidence>
<feature type="transmembrane region" description="Helical" evidence="8">
    <location>
        <begin position="353"/>
        <end position="373"/>
    </location>
</feature>
<dbReference type="EMBL" id="FOSW01000013">
    <property type="protein sequence ID" value="SFL57711.1"/>
    <property type="molecule type" value="Genomic_DNA"/>
</dbReference>
<feature type="domain" description="Major facilitator superfamily (MFS) profile" evidence="9">
    <location>
        <begin position="15"/>
        <end position="404"/>
    </location>
</feature>
<dbReference type="PANTHER" id="PTHR23502">
    <property type="entry name" value="MAJOR FACILITATOR SUPERFAMILY"/>
    <property type="match status" value="1"/>
</dbReference>
<evidence type="ECO:0000256" key="5">
    <source>
        <dbReference type="ARBA" id="ARBA00022692"/>
    </source>
</evidence>
<keyword evidence="4" id="KW-1003">Cell membrane</keyword>
<feature type="transmembrane region" description="Helical" evidence="8">
    <location>
        <begin position="109"/>
        <end position="129"/>
    </location>
</feature>
<dbReference type="PANTHER" id="PTHR23502:SF132">
    <property type="entry name" value="POLYAMINE TRANSPORTER 2-RELATED"/>
    <property type="match status" value="1"/>
</dbReference>
<dbReference type="NCBIfam" id="TIGR00710">
    <property type="entry name" value="efflux_Bcr_CflA"/>
    <property type="match status" value="1"/>
</dbReference>
<keyword evidence="6 8" id="KW-1133">Transmembrane helix</keyword>
<feature type="transmembrane region" description="Helical" evidence="8">
    <location>
        <begin position="141"/>
        <end position="166"/>
    </location>
</feature>
<comment type="similarity">
    <text evidence="2">Belongs to the major facilitator superfamily. Bcr/CmlA family.</text>
</comment>
<feature type="transmembrane region" description="Helical" evidence="8">
    <location>
        <begin position="253"/>
        <end position="276"/>
    </location>
</feature>